<organism evidence="1 2">
    <name type="scientific">Thelohanellus kitauei</name>
    <name type="common">Myxosporean</name>
    <dbReference type="NCBI Taxonomy" id="669202"/>
    <lineage>
        <taxon>Eukaryota</taxon>
        <taxon>Metazoa</taxon>
        <taxon>Cnidaria</taxon>
        <taxon>Myxozoa</taxon>
        <taxon>Myxosporea</taxon>
        <taxon>Bivalvulida</taxon>
        <taxon>Platysporina</taxon>
        <taxon>Myxobolidae</taxon>
        <taxon>Thelohanellus</taxon>
    </lineage>
</organism>
<name>A0A0C2J1L7_THEKT</name>
<dbReference type="OrthoDB" id="10063846at2759"/>
<gene>
    <name evidence="1" type="ORF">RF11_05772</name>
</gene>
<dbReference type="PANTHER" id="PTHR45913:SF11">
    <property type="entry name" value="EPM2A-INTERACTING PROTEIN 1"/>
    <property type="match status" value="1"/>
</dbReference>
<accession>A0A0C2J1L7</accession>
<evidence type="ECO:0000313" key="2">
    <source>
        <dbReference type="Proteomes" id="UP000031668"/>
    </source>
</evidence>
<dbReference type="Proteomes" id="UP000031668">
    <property type="component" value="Unassembled WGS sequence"/>
</dbReference>
<sequence>MQYGSNREKIDNEHSLIHKKWKINYFIIDNNDKPTCLIRLQKITVAKEYNVRRHEETNHIGFVQYTGKLLEDKSADREKALKKQQLFLKNIHHLNEGSVKASHAISQHLSYSTTSQSRNTTVERVADINRDLESQLSMKEEFVELIPMIDTTTPDHVYQCLVECLDRLCIDWKHAEYGHRWSTSKDMQERWGRNNSYSHKNSVLRNEFTKRLGDCKIMKNSFGIFRNPFSTNALTAPEEFQMEVVDIQYDSILKDNYSSVDAGIFYTFTGQKCITLTAFSTRILEMLRTIYVCEQLFSVMDINTSKYRSKLTQTHLNAAFKVSSAQTLTSDLWGLVSVKFCQISGTKNY</sequence>
<protein>
    <submittedName>
        <fullName evidence="1">Uncharacterized protein</fullName>
    </submittedName>
</protein>
<reference evidence="1 2" key="1">
    <citation type="journal article" date="2014" name="Genome Biol. Evol.">
        <title>The genome of the myxosporean Thelohanellus kitauei shows adaptations to nutrient acquisition within its fish host.</title>
        <authorList>
            <person name="Yang Y."/>
            <person name="Xiong J."/>
            <person name="Zhou Z."/>
            <person name="Huo F."/>
            <person name="Miao W."/>
            <person name="Ran C."/>
            <person name="Liu Y."/>
            <person name="Zhang J."/>
            <person name="Feng J."/>
            <person name="Wang M."/>
            <person name="Wang M."/>
            <person name="Wang L."/>
            <person name="Yao B."/>
        </authorList>
    </citation>
    <scope>NUCLEOTIDE SEQUENCE [LARGE SCALE GENOMIC DNA]</scope>
    <source>
        <strain evidence="1">Wuqing</strain>
    </source>
</reference>
<comment type="caution">
    <text evidence="1">The sequence shown here is derived from an EMBL/GenBank/DDBJ whole genome shotgun (WGS) entry which is preliminary data.</text>
</comment>
<evidence type="ECO:0000313" key="1">
    <source>
        <dbReference type="EMBL" id="KII62992.1"/>
    </source>
</evidence>
<dbReference type="EMBL" id="JWZT01004828">
    <property type="protein sequence ID" value="KII62992.1"/>
    <property type="molecule type" value="Genomic_DNA"/>
</dbReference>
<proteinExistence type="predicted"/>
<keyword evidence="2" id="KW-1185">Reference proteome</keyword>
<dbReference type="PANTHER" id="PTHR45913">
    <property type="entry name" value="EPM2A-INTERACTING PROTEIN 1"/>
    <property type="match status" value="1"/>
</dbReference>
<dbReference type="OMA" id="HEETNHI"/>
<dbReference type="AlphaFoldDB" id="A0A0C2J1L7"/>